<proteinExistence type="predicted"/>
<protein>
    <recommendedName>
        <fullName evidence="2">Tetratricopeptide repeat protein</fullName>
    </recommendedName>
</protein>
<dbReference type="EMBL" id="DQ295238">
    <property type="protein sequence ID" value="ABC25255.1"/>
    <property type="molecule type" value="Genomic_DNA"/>
</dbReference>
<evidence type="ECO:0008006" key="2">
    <source>
        <dbReference type="Google" id="ProtNLM"/>
    </source>
</evidence>
<dbReference type="InterPro" id="IPR011990">
    <property type="entry name" value="TPR-like_helical_dom_sf"/>
</dbReference>
<name>Q2PYH2_9BACT</name>
<sequence>MRGMSEEQRKRTRRRLGDAAEDFLAERFGDVEKVLAPLAKQHPQIPEVQELYGLTLYRLGKWRPAITALEMFGILTGDIDQLPVLADCHRALGRHGETRSIWEELRAAGPDAPTMTEGRIVMSGSMADQGDLQGAIRLLEQGPVRSKSPKEHHLRLWYALADLYERAGERQRARRGFERIEATEPGYADVYTRIRSLG</sequence>
<dbReference type="Pfam" id="PF14559">
    <property type="entry name" value="TPR_19"/>
    <property type="match status" value="1"/>
</dbReference>
<dbReference type="AlphaFoldDB" id="Q2PYH2"/>
<organism evidence="1">
    <name type="scientific">uncultured marine bacterium Ant4E12</name>
    <dbReference type="NCBI Taxonomy" id="360424"/>
    <lineage>
        <taxon>Bacteria</taxon>
        <taxon>environmental samples</taxon>
    </lineage>
</organism>
<accession>Q2PYH2</accession>
<evidence type="ECO:0000313" key="1">
    <source>
        <dbReference type="EMBL" id="ABC25255.1"/>
    </source>
</evidence>
<dbReference type="SUPFAM" id="SSF48452">
    <property type="entry name" value="TPR-like"/>
    <property type="match status" value="1"/>
</dbReference>
<reference evidence="1" key="1">
    <citation type="journal article" date="2006" name="Appl. Environ. Microbiol.">
        <title>Comparative genomics of DNA fragments from six Antarctic marine planktonic bacteria.</title>
        <authorList>
            <person name="Grzymski J.J."/>
            <person name="Carter B.J."/>
            <person name="DeLong E.F."/>
            <person name="Feldman R.A."/>
            <person name="Ghadiri A."/>
            <person name="Murray A.E."/>
        </authorList>
    </citation>
    <scope>NUCLEOTIDE SEQUENCE</scope>
</reference>
<dbReference type="Gene3D" id="1.25.40.10">
    <property type="entry name" value="Tetratricopeptide repeat domain"/>
    <property type="match status" value="1"/>
</dbReference>